<dbReference type="PANTHER" id="PTHR48081:SF8">
    <property type="entry name" value="ALPHA_BETA HYDROLASE FOLD-3 DOMAIN-CONTAINING PROTEIN-RELATED"/>
    <property type="match status" value="1"/>
</dbReference>
<accession>A0A094SEQ9</accession>
<dbReference type="Pfam" id="PF07859">
    <property type="entry name" value="Abhydrolase_3"/>
    <property type="match status" value="1"/>
</dbReference>
<reference evidence="3" key="1">
    <citation type="submission" date="2014-06" db="EMBL/GenBank/DDBJ databases">
        <title>Key roles for freshwater Actinobacteria revealed by deep metagenomic sequencing.</title>
        <authorList>
            <person name="Ghai R."/>
            <person name="Mizuno C.M."/>
            <person name="Picazo A."/>
            <person name="Camacho A."/>
            <person name="Rodriguez-Valera F."/>
        </authorList>
    </citation>
    <scope>NUCLEOTIDE SEQUENCE</scope>
</reference>
<proteinExistence type="predicted"/>
<comment type="caution">
    <text evidence="3">The sequence shown here is derived from an EMBL/GenBank/DDBJ whole genome shotgun (WGS) entry which is preliminary data.</text>
</comment>
<dbReference type="GO" id="GO:0016787">
    <property type="term" value="F:hydrolase activity"/>
    <property type="evidence" value="ECO:0007669"/>
    <property type="project" value="UniProtKB-KW"/>
</dbReference>
<evidence type="ECO:0000259" key="2">
    <source>
        <dbReference type="Pfam" id="PF07859"/>
    </source>
</evidence>
<sequence>MGLKPELVAFLQARSENGLPEVWQAPVSTIRKNLENRAVQSGEPEKIYEVIHRYIPGPTADLPVRIYRPVKGAVLPALVFFHGGGWVLNNLDSYEQAMRSLANKGQFVVVAVNYQKAPELPFPIPFDDCYATLLWVAANSQSLGIEPTQIGVGGDSAGGNLAAAVALKARDTADVSLAYQLLIYPCNDNDMNYDSAYNNATGYGLSTQAMKWFWQQYLSKKSDAKNPYAVPAAAKDFSNLAPAIITTAEFDPLLDDGYIYAELLRKSGVQTAYREYDGMIHGYFSLAGITPEANVLHQHVADEINALLAR</sequence>
<name>A0A094SEQ9_9ZZZZ</name>
<protein>
    <recommendedName>
        <fullName evidence="2">Alpha/beta hydrolase fold-3 domain-containing protein</fullName>
    </recommendedName>
</protein>
<dbReference type="InterPro" id="IPR050300">
    <property type="entry name" value="GDXG_lipolytic_enzyme"/>
</dbReference>
<dbReference type="Gene3D" id="3.40.50.1820">
    <property type="entry name" value="alpha/beta hydrolase"/>
    <property type="match status" value="1"/>
</dbReference>
<gene>
    <name evidence="3" type="ORF">GM51_11985</name>
</gene>
<organism evidence="3">
    <name type="scientific">freshwater metagenome</name>
    <dbReference type="NCBI Taxonomy" id="449393"/>
    <lineage>
        <taxon>unclassified sequences</taxon>
        <taxon>metagenomes</taxon>
        <taxon>ecological metagenomes</taxon>
    </lineage>
</organism>
<dbReference type="InterPro" id="IPR029058">
    <property type="entry name" value="AB_hydrolase_fold"/>
</dbReference>
<feature type="domain" description="Alpha/beta hydrolase fold-3" evidence="2">
    <location>
        <begin position="78"/>
        <end position="284"/>
    </location>
</feature>
<dbReference type="EMBL" id="JNSL01000077">
    <property type="protein sequence ID" value="KGA16718.1"/>
    <property type="molecule type" value="Genomic_DNA"/>
</dbReference>
<dbReference type="PANTHER" id="PTHR48081">
    <property type="entry name" value="AB HYDROLASE SUPERFAMILY PROTEIN C4A8.06C"/>
    <property type="match status" value="1"/>
</dbReference>
<dbReference type="InterPro" id="IPR013094">
    <property type="entry name" value="AB_hydrolase_3"/>
</dbReference>
<dbReference type="SUPFAM" id="SSF53474">
    <property type="entry name" value="alpha/beta-Hydrolases"/>
    <property type="match status" value="1"/>
</dbReference>
<keyword evidence="1" id="KW-0378">Hydrolase</keyword>
<evidence type="ECO:0000313" key="3">
    <source>
        <dbReference type="EMBL" id="KGA16718.1"/>
    </source>
</evidence>
<dbReference type="FunFam" id="3.40.50.1820:FF:000089">
    <property type="entry name" value="Alpha/beta hydrolase"/>
    <property type="match status" value="1"/>
</dbReference>
<evidence type="ECO:0000256" key="1">
    <source>
        <dbReference type="ARBA" id="ARBA00022801"/>
    </source>
</evidence>
<dbReference type="AlphaFoldDB" id="A0A094SEQ9"/>